<dbReference type="Gene3D" id="2.30.120.10">
    <property type="match status" value="1"/>
</dbReference>
<evidence type="ECO:0000256" key="3">
    <source>
        <dbReference type="ARBA" id="ARBA00022801"/>
    </source>
</evidence>
<dbReference type="Gene3D" id="1.10.439.10">
    <property type="entry name" value="Penicillin Amidohydrolase, domain 1"/>
    <property type="match status" value="1"/>
</dbReference>
<evidence type="ECO:0000256" key="5">
    <source>
        <dbReference type="SAM" id="MobiDB-lite"/>
    </source>
</evidence>
<organism evidence="7 8">
    <name type="scientific">Kitasatospora kazusensis</name>
    <dbReference type="NCBI Taxonomy" id="407974"/>
    <lineage>
        <taxon>Bacteria</taxon>
        <taxon>Bacillati</taxon>
        <taxon>Actinomycetota</taxon>
        <taxon>Actinomycetes</taxon>
        <taxon>Kitasatosporales</taxon>
        <taxon>Streptomycetaceae</taxon>
        <taxon>Kitasatospora</taxon>
    </lineage>
</organism>
<comment type="caution">
    <text evidence="7">The sequence shown here is derived from an EMBL/GenBank/DDBJ whole genome shotgun (WGS) entry which is preliminary data.</text>
</comment>
<comment type="similarity">
    <text evidence="1">Belongs to the peptidase S45 family.</text>
</comment>
<name>A0ABN2ZV51_9ACTN</name>
<feature type="compositionally biased region" description="Gly residues" evidence="5">
    <location>
        <begin position="232"/>
        <end position="241"/>
    </location>
</feature>
<evidence type="ECO:0000313" key="7">
    <source>
        <dbReference type="EMBL" id="GAA2148246.1"/>
    </source>
</evidence>
<sequence>MREPGELTKRYHRFPLKRLAASAAALCIAAAPGLLPTPASASAPSTASAVTTTSGNGHTAEIRRTEYGIPHILAHDFGGLGYGYGYAFAQDNLCATADRVVTLRGERSRYFGPTAASSDILESPATNLASDTYYQAQREAGTVQQLLDRPAPLGPTDRMRQLVDGYADGYNRYLRDTGVANLPDPTCKGKPWVGPITALDIWTLIHDVDQVAGAPQYKQLIATATPPTAGTGAGAGAGAGGKAAAAPPAPLSLPGAPGASGVPGAPDAPVSRTGSNGWALGRDATQGHDGMLLANPHLPWTGNARFYQVQLTIPGVLDVSGASIYGTPLVEIGHTRGLAWTHTTTYAQHAELYRLSLVPGDPTSYLVDGKAVPMTRQTVQVSAPGADGKPATVTSTLYTSRYGPVLASNWTAANAYAIRDANADNLRSMNEWLAMDTSQNVAQLKAAQSAYQGIPWTYTLATDTGGTAYFTDSSVVPHLTDAQARQCAVPGGALDGSTTACDWGSDPDAIEPGIFGPGSAPRLTRTDYLANSNNSPYLANPAEPLTGYPGVYASGRQLDLRPQLGLRMIAQRLDGTDGLGTPGFTLPTLQDTMLGDRDLSGELGRDDVLTMCRAHSTLTATDGTPVDTRAACDALAGWNLRGDADSHGAVLWSAFFGLLNDWRIPQTWWRVPYDPAQPLTTPRGINGDDPQVQRALADAVQQLGSRGLAPDAAPASTQRWAGVPLNGCDGGEGCFNVLNATVGSGGAGAVDPGQAGGAFGSSFVMAVELTPHGPDARTLLTYGESVNPTSPHYSDQAVLFSQKQWVTERFTEAEIKADPQLHTTRLCR</sequence>
<dbReference type="Pfam" id="PF01804">
    <property type="entry name" value="Penicil_amidase"/>
    <property type="match status" value="1"/>
</dbReference>
<accession>A0ABN2ZV51</accession>
<dbReference type="PANTHER" id="PTHR34218:SF3">
    <property type="entry name" value="ACYL-HOMOSERINE LACTONE ACYLASE PVDQ"/>
    <property type="match status" value="1"/>
</dbReference>
<dbReference type="InterPro" id="IPR043146">
    <property type="entry name" value="Penicillin_amidase_N_B-knob"/>
</dbReference>
<dbReference type="InterPro" id="IPR002692">
    <property type="entry name" value="S45"/>
</dbReference>
<keyword evidence="2 6" id="KW-0732">Signal</keyword>
<keyword evidence="8" id="KW-1185">Reference proteome</keyword>
<dbReference type="InterPro" id="IPR023343">
    <property type="entry name" value="Penicillin_amidase_dom1"/>
</dbReference>
<evidence type="ECO:0000256" key="1">
    <source>
        <dbReference type="ARBA" id="ARBA00006586"/>
    </source>
</evidence>
<feature type="signal peptide" evidence="6">
    <location>
        <begin position="1"/>
        <end position="41"/>
    </location>
</feature>
<reference evidence="7 8" key="1">
    <citation type="journal article" date="2019" name="Int. J. Syst. Evol. Microbiol.">
        <title>The Global Catalogue of Microorganisms (GCM) 10K type strain sequencing project: providing services to taxonomists for standard genome sequencing and annotation.</title>
        <authorList>
            <consortium name="The Broad Institute Genomics Platform"/>
            <consortium name="The Broad Institute Genome Sequencing Center for Infectious Disease"/>
            <person name="Wu L."/>
            <person name="Ma J."/>
        </authorList>
    </citation>
    <scope>NUCLEOTIDE SEQUENCE [LARGE SCALE GENOMIC DNA]</scope>
    <source>
        <strain evidence="7 8">JCM 14560</strain>
    </source>
</reference>
<evidence type="ECO:0000256" key="6">
    <source>
        <dbReference type="SAM" id="SignalP"/>
    </source>
</evidence>
<feature type="region of interest" description="Disordered" evidence="5">
    <location>
        <begin position="232"/>
        <end position="282"/>
    </location>
</feature>
<dbReference type="Proteomes" id="UP001422759">
    <property type="component" value="Unassembled WGS sequence"/>
</dbReference>
<protein>
    <submittedName>
        <fullName evidence="7">Penicillin acylase family protein</fullName>
    </submittedName>
</protein>
<dbReference type="Gene3D" id="3.60.20.10">
    <property type="entry name" value="Glutamine Phosphoribosylpyrophosphate, subunit 1, domain 1"/>
    <property type="match status" value="1"/>
</dbReference>
<dbReference type="PANTHER" id="PTHR34218">
    <property type="entry name" value="PEPTIDASE S45 PENICILLIN AMIDASE"/>
    <property type="match status" value="1"/>
</dbReference>
<gene>
    <name evidence="7" type="ORF">GCM10009760_40000</name>
</gene>
<feature type="chain" id="PRO_5045038479" evidence="6">
    <location>
        <begin position="42"/>
        <end position="828"/>
    </location>
</feature>
<keyword evidence="4" id="KW-0865">Zymogen</keyword>
<keyword evidence="3" id="KW-0378">Hydrolase</keyword>
<evidence type="ECO:0000256" key="4">
    <source>
        <dbReference type="ARBA" id="ARBA00023145"/>
    </source>
</evidence>
<feature type="compositionally biased region" description="Low complexity" evidence="5">
    <location>
        <begin position="242"/>
        <end position="269"/>
    </location>
</feature>
<dbReference type="Gene3D" id="1.10.1400.10">
    <property type="match status" value="1"/>
</dbReference>
<evidence type="ECO:0000313" key="8">
    <source>
        <dbReference type="Proteomes" id="UP001422759"/>
    </source>
</evidence>
<dbReference type="SUPFAM" id="SSF56235">
    <property type="entry name" value="N-terminal nucleophile aminohydrolases (Ntn hydrolases)"/>
    <property type="match status" value="1"/>
</dbReference>
<dbReference type="InterPro" id="IPR029055">
    <property type="entry name" value="Ntn_hydrolases_N"/>
</dbReference>
<evidence type="ECO:0000256" key="2">
    <source>
        <dbReference type="ARBA" id="ARBA00022729"/>
    </source>
</evidence>
<dbReference type="RefSeq" id="WP_344466923.1">
    <property type="nucleotide sequence ID" value="NZ_BAAANT010000023.1"/>
</dbReference>
<dbReference type="InterPro" id="IPR043147">
    <property type="entry name" value="Penicillin_amidase_A-knob"/>
</dbReference>
<dbReference type="EMBL" id="BAAANT010000023">
    <property type="protein sequence ID" value="GAA2148246.1"/>
    <property type="molecule type" value="Genomic_DNA"/>
</dbReference>
<proteinExistence type="inferred from homology"/>